<protein>
    <submittedName>
        <fullName evidence="1">Uncharacterized protein</fullName>
    </submittedName>
</protein>
<evidence type="ECO:0000313" key="1">
    <source>
        <dbReference type="EMBL" id="CPR10481.1"/>
    </source>
</evidence>
<sequence>MALLNPPEIRPSGIVLITRYLACQRGQQDTVERLGATLAPASLPGDPQSDVTANLRAGTELGLFSRDDDKVRLADGVLTAVEGEAGALITLLRRRVFDDSVNNAPWPSQVGARDLTSALSWFLTFAAGEAPIRQEAGPRSAETLQLADFGPRQQEGESSNWPIGNSTRWNGFRRWACTLGFAWANPKGHLIPDPTVAVRDALPDVFGGANELTAQEFVKHLAQHLPILDGGRYREFVADNWKRPPSENRGLTAPLSDALERLSSEKSIVLDDRADAARVAKADGSTFSHARIGASE</sequence>
<dbReference type="RefSeq" id="WP_139027075.1">
    <property type="nucleotide sequence ID" value="NZ_CSTD01000001.1"/>
</dbReference>
<proteinExistence type="predicted"/>
<reference evidence="1 2" key="1">
    <citation type="submission" date="2015-03" db="EMBL/GenBank/DDBJ databases">
        <authorList>
            <person name="Murphy D."/>
        </authorList>
    </citation>
    <scope>NUCLEOTIDE SEQUENCE [LARGE SCALE GENOMIC DNA]</scope>
    <source>
        <strain evidence="1 2">DSM 44277</strain>
    </source>
</reference>
<dbReference type="OrthoDB" id="4760148at2"/>
<dbReference type="AlphaFoldDB" id="A0A0U0W855"/>
<name>A0A0U0W855_MYCBE</name>
<dbReference type="NCBIfam" id="NF041064">
    <property type="entry name" value="DpdG"/>
    <property type="match status" value="1"/>
</dbReference>
<dbReference type="EMBL" id="CSTD01000001">
    <property type="protein sequence ID" value="CPR10481.1"/>
    <property type="molecule type" value="Genomic_DNA"/>
</dbReference>
<gene>
    <name evidence="1" type="ORF">BN971_01875</name>
</gene>
<accession>A0A0U0W855</accession>
<dbReference type="InterPro" id="IPR049812">
    <property type="entry name" value="DpdG-like"/>
</dbReference>
<organism evidence="1 2">
    <name type="scientific">Mycobacterium bohemicum DSM 44277</name>
    <dbReference type="NCBI Taxonomy" id="1236609"/>
    <lineage>
        <taxon>Bacteria</taxon>
        <taxon>Bacillati</taxon>
        <taxon>Actinomycetota</taxon>
        <taxon>Actinomycetes</taxon>
        <taxon>Mycobacteriales</taxon>
        <taxon>Mycobacteriaceae</taxon>
        <taxon>Mycobacterium</taxon>
    </lineage>
</organism>
<evidence type="ECO:0000313" key="2">
    <source>
        <dbReference type="Proteomes" id="UP000198875"/>
    </source>
</evidence>
<dbReference type="Proteomes" id="UP000198875">
    <property type="component" value="Unassembled WGS sequence"/>
</dbReference>